<feature type="active site" description="Charge relay system" evidence="10">
    <location>
        <position position="157"/>
    </location>
</feature>
<feature type="active site" description="Charge relay system" evidence="10">
    <location>
        <position position="126"/>
    </location>
</feature>
<feature type="region of interest" description="Disordered" evidence="12">
    <location>
        <begin position="57"/>
        <end position="89"/>
    </location>
</feature>
<dbReference type="InterPro" id="IPR023834">
    <property type="entry name" value="T7SS_pept_S8A_mycosin"/>
</dbReference>
<keyword evidence="8" id="KW-1133">Transmembrane helix</keyword>
<dbReference type="InterPro" id="IPR023828">
    <property type="entry name" value="Peptidase_S8_Ser-AS"/>
</dbReference>
<gene>
    <name evidence="14" type="primary">mycP</name>
    <name evidence="14" type="ORF">EUA04_10250</name>
</gene>
<dbReference type="PROSITE" id="PS00138">
    <property type="entry name" value="SUBTILASE_SER"/>
    <property type="match status" value="1"/>
</dbReference>
<keyword evidence="7 10" id="KW-0720">Serine protease</keyword>
<proteinExistence type="inferred from homology"/>
<dbReference type="InterPro" id="IPR036852">
    <property type="entry name" value="Peptidase_S8/S53_dom_sf"/>
</dbReference>
<sequence length="467" mass="46817">MEPSDAQRDPRHRIHRHSCRPATGRVVGRRVRRGGPAVTRIGRALAVTALTVGLTPPAPAGASISPPPIDDSRLPPAGSARPPQPTEQRVDCVAVRDATSAGHLLDDVSLVWPLTRGAGQTVAIIDTGVARHRRLPHLVAGGDFVSTGDGTADCDGHGTIVAGLIGASPDPSDGFAGVAPEAALLSIRQSSNKFDVTEGNGGSGVGDVQTLAAAVRLAADMGATVINISSVACLAADTGLDDRALGAALAYAVDITNAVVVSAAGNVGGAGQCPAQNGPDVTVVASPAWYDDYVLTVGSSSTDGSASDFSLAGPWVDVAAPGENVVSLAAAPDGLVDSTVSGARLSGTSYAAPLVSGLAALVRARHPELTARQVMARIEDTARHPAGGWSAALGHGVVDVMAAVGDVAPSVPRPATTISGMPAEQRDREPASPVRTVLLCAGLIGAVAVAGAALGRSRPREDDVAAD</sequence>
<keyword evidence="4 10" id="KW-0645">Protease</keyword>
<dbReference type="Pfam" id="PF00082">
    <property type="entry name" value="Peptidase_S8"/>
    <property type="match status" value="1"/>
</dbReference>
<organism evidence="14 15">
    <name type="scientific">Mycolicibacterium obuense</name>
    <dbReference type="NCBI Taxonomy" id="1807"/>
    <lineage>
        <taxon>Bacteria</taxon>
        <taxon>Bacillati</taxon>
        <taxon>Actinomycetota</taxon>
        <taxon>Actinomycetes</taxon>
        <taxon>Mycobacteriales</taxon>
        <taxon>Mycobacteriaceae</taxon>
        <taxon>Mycolicibacterium</taxon>
    </lineage>
</organism>
<dbReference type="PROSITE" id="PS51892">
    <property type="entry name" value="SUBTILASE"/>
    <property type="match status" value="1"/>
</dbReference>
<keyword evidence="6 10" id="KW-0378">Hydrolase</keyword>
<evidence type="ECO:0000259" key="13">
    <source>
        <dbReference type="Pfam" id="PF00082"/>
    </source>
</evidence>
<evidence type="ECO:0000313" key="15">
    <source>
        <dbReference type="Proteomes" id="UP000294952"/>
    </source>
</evidence>
<keyword evidence="3" id="KW-1003">Cell membrane</keyword>
<dbReference type="InterPro" id="IPR022398">
    <property type="entry name" value="Peptidase_S8_His-AS"/>
</dbReference>
<evidence type="ECO:0000256" key="3">
    <source>
        <dbReference type="ARBA" id="ARBA00022475"/>
    </source>
</evidence>
<feature type="active site" description="Charge relay system" evidence="10">
    <location>
        <position position="349"/>
    </location>
</feature>
<evidence type="ECO:0000256" key="10">
    <source>
        <dbReference type="PROSITE-ProRule" id="PRU01240"/>
    </source>
</evidence>
<dbReference type="GO" id="GO:0004252">
    <property type="term" value="F:serine-type endopeptidase activity"/>
    <property type="evidence" value="ECO:0007669"/>
    <property type="project" value="UniProtKB-UniRule"/>
</dbReference>
<evidence type="ECO:0000256" key="1">
    <source>
        <dbReference type="ARBA" id="ARBA00004162"/>
    </source>
</evidence>
<dbReference type="InterPro" id="IPR000209">
    <property type="entry name" value="Peptidase_S8/S53_dom"/>
</dbReference>
<dbReference type="Gene3D" id="3.40.50.200">
    <property type="entry name" value="Peptidase S8/S53 domain"/>
    <property type="match status" value="1"/>
</dbReference>
<evidence type="ECO:0000256" key="8">
    <source>
        <dbReference type="ARBA" id="ARBA00022989"/>
    </source>
</evidence>
<comment type="similarity">
    <text evidence="2 10 11">Belongs to the peptidase S8 family.</text>
</comment>
<dbReference type="PROSITE" id="PS00137">
    <property type="entry name" value="SUBTILASE_HIS"/>
    <property type="match status" value="1"/>
</dbReference>
<name>A0A4R5X971_9MYCO</name>
<dbReference type="PANTHER" id="PTHR43806">
    <property type="entry name" value="PEPTIDASE S8"/>
    <property type="match status" value="1"/>
</dbReference>
<dbReference type="PANTHER" id="PTHR43806:SF11">
    <property type="entry name" value="CEREVISIN-RELATED"/>
    <property type="match status" value="1"/>
</dbReference>
<evidence type="ECO:0000256" key="11">
    <source>
        <dbReference type="RuleBase" id="RU003355"/>
    </source>
</evidence>
<dbReference type="AlphaFoldDB" id="A0A4R5X971"/>
<dbReference type="GO" id="GO:0005886">
    <property type="term" value="C:plasma membrane"/>
    <property type="evidence" value="ECO:0007669"/>
    <property type="project" value="UniProtKB-SubCell"/>
</dbReference>
<dbReference type="InterPro" id="IPR050131">
    <property type="entry name" value="Peptidase_S8_subtilisin-like"/>
</dbReference>
<evidence type="ECO:0000256" key="12">
    <source>
        <dbReference type="SAM" id="MobiDB-lite"/>
    </source>
</evidence>
<evidence type="ECO:0000256" key="2">
    <source>
        <dbReference type="ARBA" id="ARBA00011073"/>
    </source>
</evidence>
<dbReference type="SUPFAM" id="SSF52743">
    <property type="entry name" value="Subtilisin-like"/>
    <property type="match status" value="1"/>
</dbReference>
<reference evidence="14 15" key="1">
    <citation type="submission" date="2019-01" db="EMBL/GenBank/DDBJ databases">
        <title>High-quality-draft genome sequences of five non-tuberculosis mycobacteriaceae isolated from a nosocomial environment.</title>
        <authorList>
            <person name="Tiago I."/>
            <person name="Alarico S."/>
            <person name="Pereira S.G."/>
            <person name="Coelho C."/>
            <person name="Maranha A."/>
            <person name="Empadinhas N."/>
        </authorList>
    </citation>
    <scope>NUCLEOTIDE SEQUENCE [LARGE SCALE GENOMIC DNA]</scope>
    <source>
        <strain evidence="14 15">22DIII</strain>
    </source>
</reference>
<comment type="caution">
    <text evidence="14">The sequence shown here is derived from an EMBL/GenBank/DDBJ whole genome shotgun (WGS) entry which is preliminary data.</text>
</comment>
<evidence type="ECO:0000256" key="4">
    <source>
        <dbReference type="ARBA" id="ARBA00022670"/>
    </source>
</evidence>
<dbReference type="InterPro" id="IPR015500">
    <property type="entry name" value="Peptidase_S8_subtilisin-rel"/>
</dbReference>
<accession>A0A4R5X971</accession>
<keyword evidence="5" id="KW-0812">Transmembrane</keyword>
<protein>
    <submittedName>
        <fullName evidence="14">Type VII secretion-associated serine protease mycosin</fullName>
    </submittedName>
</protein>
<evidence type="ECO:0000256" key="5">
    <source>
        <dbReference type="ARBA" id="ARBA00022692"/>
    </source>
</evidence>
<dbReference type="NCBIfam" id="TIGR03921">
    <property type="entry name" value="T7SS_mycosin"/>
    <property type="match status" value="1"/>
</dbReference>
<dbReference type="PRINTS" id="PR00723">
    <property type="entry name" value="SUBTILISIN"/>
</dbReference>
<dbReference type="Proteomes" id="UP000294952">
    <property type="component" value="Unassembled WGS sequence"/>
</dbReference>
<evidence type="ECO:0000256" key="9">
    <source>
        <dbReference type="ARBA" id="ARBA00023136"/>
    </source>
</evidence>
<evidence type="ECO:0000256" key="6">
    <source>
        <dbReference type="ARBA" id="ARBA00022801"/>
    </source>
</evidence>
<evidence type="ECO:0000256" key="7">
    <source>
        <dbReference type="ARBA" id="ARBA00022825"/>
    </source>
</evidence>
<dbReference type="GO" id="GO:0006508">
    <property type="term" value="P:proteolysis"/>
    <property type="evidence" value="ECO:0007669"/>
    <property type="project" value="UniProtKB-KW"/>
</dbReference>
<dbReference type="InterPro" id="IPR023827">
    <property type="entry name" value="Peptidase_S8_Asp-AS"/>
</dbReference>
<dbReference type="PROSITE" id="PS00136">
    <property type="entry name" value="SUBTILASE_ASP"/>
    <property type="match status" value="1"/>
</dbReference>
<feature type="domain" description="Peptidase S8/S53" evidence="13">
    <location>
        <begin position="117"/>
        <end position="396"/>
    </location>
</feature>
<comment type="subcellular location">
    <subcellularLocation>
        <location evidence="1">Cell membrane</location>
        <topology evidence="1">Single-pass membrane protein</topology>
    </subcellularLocation>
</comment>
<dbReference type="EMBL" id="SDLP01000002">
    <property type="protein sequence ID" value="TDL10279.1"/>
    <property type="molecule type" value="Genomic_DNA"/>
</dbReference>
<evidence type="ECO:0000313" key="14">
    <source>
        <dbReference type="EMBL" id="TDL10279.1"/>
    </source>
</evidence>
<keyword evidence="9" id="KW-0472">Membrane</keyword>